<evidence type="ECO:0000256" key="1">
    <source>
        <dbReference type="ARBA" id="ARBA00005437"/>
    </source>
</evidence>
<evidence type="ECO:0008006" key="3">
    <source>
        <dbReference type="Google" id="ProtNLM"/>
    </source>
</evidence>
<gene>
    <name evidence="2" type="ORF">EGYM00392_LOCUS4490</name>
</gene>
<dbReference type="SUPFAM" id="SSF54518">
    <property type="entry name" value="Tubby C-terminal domain-like"/>
    <property type="match status" value="1"/>
</dbReference>
<accession>A0A7S1HWN6</accession>
<dbReference type="InterPro" id="IPR007612">
    <property type="entry name" value="LOR"/>
</dbReference>
<dbReference type="EMBL" id="HBGA01011813">
    <property type="protein sequence ID" value="CAD8993440.1"/>
    <property type="molecule type" value="Transcribed_RNA"/>
</dbReference>
<dbReference type="InterPro" id="IPR038595">
    <property type="entry name" value="LOR_sf"/>
</dbReference>
<evidence type="ECO:0000313" key="2">
    <source>
        <dbReference type="EMBL" id="CAD8993440.1"/>
    </source>
</evidence>
<dbReference type="InterPro" id="IPR025659">
    <property type="entry name" value="Tubby-like_C"/>
</dbReference>
<sequence>MGCGASKEEEQPLASVPAGFGVFDPKFQVPQGRSTCVEVSQSWWAWGPDFCVRDPKTMAKKFTCVLKDNEFGPKSEHVCCGADQEPVFIMRKCDSMANREAKIFSAKDPTTELFKVLHRFGDGPVTEGLKDRTGKETNLALEVNWNNRKATLWMGETPWHANVNDRRAIARMQTEDSGEPLQVDVAGGVDTALVMAVLCGYQHCSNAED</sequence>
<comment type="similarity">
    <text evidence="1">Belongs to the LOR family.</text>
</comment>
<protein>
    <recommendedName>
        <fullName evidence="3">Tubby C-terminal domain-containing protein</fullName>
    </recommendedName>
</protein>
<reference evidence="2" key="1">
    <citation type="submission" date="2021-01" db="EMBL/GenBank/DDBJ databases">
        <authorList>
            <person name="Corre E."/>
            <person name="Pelletier E."/>
            <person name="Niang G."/>
            <person name="Scheremetjew M."/>
            <person name="Finn R."/>
            <person name="Kale V."/>
            <person name="Holt S."/>
            <person name="Cochrane G."/>
            <person name="Meng A."/>
            <person name="Brown T."/>
            <person name="Cohen L."/>
        </authorList>
    </citation>
    <scope>NUCLEOTIDE SEQUENCE</scope>
    <source>
        <strain evidence="2">NIES-381</strain>
    </source>
</reference>
<proteinExistence type="inferred from homology"/>
<name>A0A7S1HWN6_9EUGL</name>
<organism evidence="2">
    <name type="scientific">Eutreptiella gymnastica</name>
    <dbReference type="NCBI Taxonomy" id="73025"/>
    <lineage>
        <taxon>Eukaryota</taxon>
        <taxon>Discoba</taxon>
        <taxon>Euglenozoa</taxon>
        <taxon>Euglenida</taxon>
        <taxon>Spirocuta</taxon>
        <taxon>Euglenophyceae</taxon>
        <taxon>Eutreptiales</taxon>
        <taxon>Eutreptiaceae</taxon>
        <taxon>Eutreptiella</taxon>
    </lineage>
</organism>
<dbReference type="Pfam" id="PF04525">
    <property type="entry name" value="LOR"/>
    <property type="match status" value="1"/>
</dbReference>
<dbReference type="Gene3D" id="2.40.160.200">
    <property type="entry name" value="LURP1-related"/>
    <property type="match status" value="1"/>
</dbReference>
<dbReference type="AlphaFoldDB" id="A0A7S1HWN6"/>